<dbReference type="Proteomes" id="UP000541810">
    <property type="component" value="Unassembled WGS sequence"/>
</dbReference>
<protein>
    <recommendedName>
        <fullName evidence="1">Glucose/Sorbosone dehydrogenase domain-containing protein</fullName>
    </recommendedName>
</protein>
<proteinExistence type="predicted"/>
<dbReference type="PANTHER" id="PTHR19328">
    <property type="entry name" value="HEDGEHOG-INTERACTING PROTEIN"/>
    <property type="match status" value="1"/>
</dbReference>
<comment type="caution">
    <text evidence="2">The sequence shown here is derived from an EMBL/GenBank/DDBJ whole genome shotgun (WGS) entry which is preliminary data.</text>
</comment>
<dbReference type="InterPro" id="IPR011042">
    <property type="entry name" value="6-blade_b-propeller_TolB-like"/>
</dbReference>
<gene>
    <name evidence="2" type="ORF">HNQ40_002875</name>
</gene>
<dbReference type="PANTHER" id="PTHR19328:SF53">
    <property type="entry name" value="MEMBRANE PROTEIN"/>
    <property type="match status" value="1"/>
</dbReference>
<accession>A0A7X0LLM5</accession>
<dbReference type="SUPFAM" id="SSF50952">
    <property type="entry name" value="Soluble quinoprotein glucose dehydrogenase"/>
    <property type="match status" value="1"/>
</dbReference>
<organism evidence="2 3">
    <name type="scientific">Algisphaera agarilytica</name>
    <dbReference type="NCBI Taxonomy" id="1385975"/>
    <lineage>
        <taxon>Bacteria</taxon>
        <taxon>Pseudomonadati</taxon>
        <taxon>Planctomycetota</taxon>
        <taxon>Phycisphaerae</taxon>
        <taxon>Phycisphaerales</taxon>
        <taxon>Phycisphaeraceae</taxon>
        <taxon>Algisphaera</taxon>
    </lineage>
</organism>
<feature type="domain" description="Glucose/Sorbosone dehydrogenase" evidence="1">
    <location>
        <begin position="247"/>
        <end position="358"/>
    </location>
</feature>
<name>A0A7X0LLM5_9BACT</name>
<dbReference type="InterPro" id="IPR012938">
    <property type="entry name" value="Glc/Sorbosone_DH"/>
</dbReference>
<dbReference type="Gene3D" id="2.120.10.30">
    <property type="entry name" value="TolB, C-terminal domain"/>
    <property type="match status" value="1"/>
</dbReference>
<reference evidence="2 3" key="1">
    <citation type="submission" date="2020-08" db="EMBL/GenBank/DDBJ databases">
        <title>Genomic Encyclopedia of Type Strains, Phase IV (KMG-IV): sequencing the most valuable type-strain genomes for metagenomic binning, comparative biology and taxonomic classification.</title>
        <authorList>
            <person name="Goeker M."/>
        </authorList>
    </citation>
    <scope>NUCLEOTIDE SEQUENCE [LARGE SCALE GENOMIC DNA]</scope>
    <source>
        <strain evidence="2 3">DSM 103725</strain>
    </source>
</reference>
<dbReference type="RefSeq" id="WP_184678565.1">
    <property type="nucleotide sequence ID" value="NZ_JACHGY010000001.1"/>
</dbReference>
<dbReference type="InterPro" id="IPR011041">
    <property type="entry name" value="Quinoprot_gluc/sorb_DH_b-prop"/>
</dbReference>
<keyword evidence="3" id="KW-1185">Reference proteome</keyword>
<evidence type="ECO:0000313" key="3">
    <source>
        <dbReference type="Proteomes" id="UP000541810"/>
    </source>
</evidence>
<dbReference type="EMBL" id="JACHGY010000001">
    <property type="protein sequence ID" value="MBB6431069.1"/>
    <property type="molecule type" value="Genomic_DNA"/>
</dbReference>
<dbReference type="Pfam" id="PF07995">
    <property type="entry name" value="GSDH"/>
    <property type="match status" value="1"/>
</dbReference>
<evidence type="ECO:0000313" key="2">
    <source>
        <dbReference type="EMBL" id="MBB6431069.1"/>
    </source>
</evidence>
<sequence>MNHISNWVAVGVGLWALTVGGTARADDDGVDGQALIQQAIELGGRELPADAVEVEIWMKEPIAAQRVIQLGSQYFVLEESTGKVRPGWSESPGKIEVSSWSSAENLLAQLALPPMPEAPEGVEVRSIFVPQDQGIRVTGDPTGRWLYVLGLKGAVERYDTDTDRVELFADPKVYLADLDEEVSVMGLCFDEQQRMYLVVNTRDEDVDPIMHHVAIYRSAPIEHGGVLGPELTPWVEVSYPWGGHQFNHGVAHIRQGPDGMIYVGSGSRTDADEDFDEPNIADGGEVELTSCIWRIDPASDEPQVEVHAQGLRNAFGFDWDAQGTLWASENGPNKNPPGELNVIEAGKHYGFPYRYSDWEENPYEHVAEPPAGLSFEPPVINRGPAGMGEGSESLATFDAHSSPAGVAYLGEAFGEKWRGALAVARFGNMIPGETVGYDLLLVRPLPAEQAGGPREVQTTVLLEGLARPLGVYAAPTGRLYVLEHSRQAPGRQSWAAAGAAGRLLELRLLD</sequence>
<dbReference type="AlphaFoldDB" id="A0A7X0LLM5"/>
<evidence type="ECO:0000259" key="1">
    <source>
        <dbReference type="Pfam" id="PF07995"/>
    </source>
</evidence>